<dbReference type="AlphaFoldDB" id="A0A0N4ZNQ8"/>
<dbReference type="WBParaSite" id="PTRK_0001017100.1">
    <property type="protein sequence ID" value="PTRK_0001017100.1"/>
    <property type="gene ID" value="PTRK_0001017100"/>
</dbReference>
<organism evidence="2 3">
    <name type="scientific">Parastrongyloides trichosuri</name>
    <name type="common">Possum-specific nematode worm</name>
    <dbReference type="NCBI Taxonomy" id="131310"/>
    <lineage>
        <taxon>Eukaryota</taxon>
        <taxon>Metazoa</taxon>
        <taxon>Ecdysozoa</taxon>
        <taxon>Nematoda</taxon>
        <taxon>Chromadorea</taxon>
        <taxon>Rhabditida</taxon>
        <taxon>Tylenchina</taxon>
        <taxon>Panagrolaimomorpha</taxon>
        <taxon>Strongyloidoidea</taxon>
        <taxon>Strongyloididae</taxon>
        <taxon>Parastrongyloides</taxon>
    </lineage>
</organism>
<dbReference type="Proteomes" id="UP000038045">
    <property type="component" value="Unplaced"/>
</dbReference>
<proteinExistence type="predicted"/>
<feature type="coiled-coil region" evidence="1">
    <location>
        <begin position="303"/>
        <end position="330"/>
    </location>
</feature>
<keyword evidence="2" id="KW-1185">Reference proteome</keyword>
<reference evidence="3" key="1">
    <citation type="submission" date="2017-02" db="UniProtKB">
        <authorList>
            <consortium name="WormBaseParasite"/>
        </authorList>
    </citation>
    <scope>IDENTIFICATION</scope>
</reference>
<sequence length="494" mass="56665">MEKVTIINNPNEMASIAQKIVPIIGNIVKSHVFISFNDDKSMILNDDSSKSDHLLPFFLKGALDYSKMIRNQSKLYIDARGGLIYNNVLYDLKLSVNPKNNLVASVGKNFDRWITPYAPNFFNISINNKSDLDNCLQVFQASIKDILKLLPKTRNECPKVYIVDLIELDIHNKRRCIGGRYIFIDIPCCKNGPKGIEVLNWFQSEHIKNINKCKDKIQHDPLYASMKGFLLKDTSTTFCFKHKNPLLRVEFTKVSAFLQCCEINGKSADVISTKKFNEAWYFALADHKDIISLAKLVTYVPAATGKEDKKKKKESEIKKIENSIKDIIEKLNDSMITGDCPLRNYKCCDKKRGHDHTIIEILEQVKGALNHMSNNYIRNLNTGEMNPFIITGDSDSDDSYTTDSEDMYEDSDECDSDGDFESFARSLEQWDEDHKEIIDGFSKYVSKDPLPTMEEVISTKCPNLRDEYNYIKELFKDNVVNFDCDKFNSIINNK</sequence>
<evidence type="ECO:0000256" key="1">
    <source>
        <dbReference type="SAM" id="Coils"/>
    </source>
</evidence>
<keyword evidence="1" id="KW-0175">Coiled coil</keyword>
<evidence type="ECO:0000313" key="3">
    <source>
        <dbReference type="WBParaSite" id="PTRK_0001017100.1"/>
    </source>
</evidence>
<accession>A0A0N4ZNQ8</accession>
<protein>
    <submittedName>
        <fullName evidence="3">ORFan</fullName>
    </submittedName>
</protein>
<evidence type="ECO:0000313" key="2">
    <source>
        <dbReference type="Proteomes" id="UP000038045"/>
    </source>
</evidence>
<name>A0A0N4ZNQ8_PARTI</name>